<dbReference type="PANTHER" id="PTHR43920:SF10">
    <property type="entry name" value="CHLORIDE INTRACELLULAR CHANNEL EXL-1"/>
    <property type="match status" value="1"/>
</dbReference>
<dbReference type="Gene3D" id="1.20.1050.10">
    <property type="match status" value="1"/>
</dbReference>
<dbReference type="Gene3D" id="3.40.30.10">
    <property type="entry name" value="Glutaredoxin"/>
    <property type="match status" value="1"/>
</dbReference>
<dbReference type="InterPro" id="IPR036282">
    <property type="entry name" value="Glutathione-S-Trfase_C_sf"/>
</dbReference>
<name>A0AA36HAN4_CYLNA</name>
<evidence type="ECO:0000313" key="1">
    <source>
        <dbReference type="EMBL" id="CAJ0606747.1"/>
    </source>
</evidence>
<keyword evidence="2" id="KW-1185">Reference proteome</keyword>
<reference evidence="1" key="1">
    <citation type="submission" date="2023-07" db="EMBL/GenBank/DDBJ databases">
        <authorList>
            <consortium name="CYATHOMIX"/>
        </authorList>
    </citation>
    <scope>NUCLEOTIDE SEQUENCE</scope>
    <source>
        <strain evidence="1">N/A</strain>
    </source>
</reference>
<proteinExistence type="predicted"/>
<dbReference type="GO" id="GO:0005737">
    <property type="term" value="C:cytoplasm"/>
    <property type="evidence" value="ECO:0007669"/>
    <property type="project" value="TreeGrafter"/>
</dbReference>
<dbReference type="Proteomes" id="UP001176961">
    <property type="component" value="Unassembled WGS sequence"/>
</dbReference>
<accession>A0AA36HAN4</accession>
<dbReference type="SUPFAM" id="SSF47616">
    <property type="entry name" value="GST C-terminal domain-like"/>
    <property type="match status" value="1"/>
</dbReference>
<sequence length="244" mass="27623">MSRLTLWLRAGSDGVKCGGDPAAHSLFMLMVWKSEHDPSLKFDVKTVNEARPPPEFKELGLRRSPALQISDDTAFSVEDEIMEQLDKYGQPRGSASSEAEDATSDLFRIFAFYIKDIKKEPTALLGELQRIDQHLSSVRTRFLAGNELAQIDCVVLPRLHSIRIAAKALKDFDIPPDYRSLWSYMKRGYELKAFTTSCPSDQEIILYWSDRHDTPNLSASKRSQLTRQQPSFTHTIPKNCIASS</sequence>
<protein>
    <recommendedName>
        <fullName evidence="3">GST C-terminal domain-containing protein</fullName>
    </recommendedName>
</protein>
<dbReference type="PANTHER" id="PTHR43920">
    <property type="entry name" value="CHLORIDE INTRACELLULAR CHANNEL, ISOFORM A"/>
    <property type="match status" value="1"/>
</dbReference>
<dbReference type="GO" id="GO:0005254">
    <property type="term" value="F:chloride channel activity"/>
    <property type="evidence" value="ECO:0007669"/>
    <property type="project" value="TreeGrafter"/>
</dbReference>
<organism evidence="1 2">
    <name type="scientific">Cylicocyclus nassatus</name>
    <name type="common">Nematode worm</name>
    <dbReference type="NCBI Taxonomy" id="53992"/>
    <lineage>
        <taxon>Eukaryota</taxon>
        <taxon>Metazoa</taxon>
        <taxon>Ecdysozoa</taxon>
        <taxon>Nematoda</taxon>
        <taxon>Chromadorea</taxon>
        <taxon>Rhabditida</taxon>
        <taxon>Rhabditina</taxon>
        <taxon>Rhabditomorpha</taxon>
        <taxon>Strongyloidea</taxon>
        <taxon>Strongylidae</taxon>
        <taxon>Cylicocyclus</taxon>
    </lineage>
</organism>
<dbReference type="AlphaFoldDB" id="A0AA36HAN4"/>
<gene>
    <name evidence="1" type="ORF">CYNAS_LOCUS18730</name>
</gene>
<comment type="caution">
    <text evidence="1">The sequence shown here is derived from an EMBL/GenBank/DDBJ whole genome shotgun (WGS) entry which is preliminary data.</text>
</comment>
<dbReference type="EMBL" id="CATQJL010000316">
    <property type="protein sequence ID" value="CAJ0606747.1"/>
    <property type="molecule type" value="Genomic_DNA"/>
</dbReference>
<evidence type="ECO:0000313" key="2">
    <source>
        <dbReference type="Proteomes" id="UP001176961"/>
    </source>
</evidence>
<dbReference type="GO" id="GO:0016324">
    <property type="term" value="C:apical plasma membrane"/>
    <property type="evidence" value="ECO:0007669"/>
    <property type="project" value="TreeGrafter"/>
</dbReference>
<evidence type="ECO:0008006" key="3">
    <source>
        <dbReference type="Google" id="ProtNLM"/>
    </source>
</evidence>